<gene>
    <name evidence="1" type="ORF">HNQ25_07200</name>
</gene>
<evidence type="ECO:0000313" key="2">
    <source>
        <dbReference type="Proteomes" id="UP000515254"/>
    </source>
</evidence>
<proteinExistence type="predicted"/>
<protein>
    <submittedName>
        <fullName evidence="1">Uncharacterized protein</fullName>
    </submittedName>
</protein>
<accession>A0ABX6SL30</accession>
<evidence type="ECO:0000313" key="1">
    <source>
        <dbReference type="EMBL" id="QNH02499.1"/>
    </source>
</evidence>
<keyword evidence="2" id="KW-1185">Reference proteome</keyword>
<name>A0ABX6SL30_9PSED</name>
<sequence>MIHESSYWKDDLLKLASRLERRLIQTRWGEKNLYTLEKEIFIGFYSIRKLIESKKVSDNVSRKKYSIREYPYRGNPSSLITHFRDSEYDLGESKITEISVSILCNQFIHSHHFLPFLPNSKNLIGFFFCSDHKRTTGLYLITLFDVVDIYRSVGNNYPHTIHTKELPNGKSTTTIE</sequence>
<dbReference type="EMBL" id="CP060009">
    <property type="protein sequence ID" value="QNH02499.1"/>
    <property type="molecule type" value="Genomic_DNA"/>
</dbReference>
<dbReference type="Proteomes" id="UP000515254">
    <property type="component" value="Chromosome"/>
</dbReference>
<dbReference type="RefSeq" id="WP_179544157.1">
    <property type="nucleotide sequence ID" value="NZ_CP060009.1"/>
</dbReference>
<reference evidence="1 2" key="1">
    <citation type="journal article" date="2020" name="Microbiol. Resour. Announc.">
        <title>Complete genome sequences of four natural Pseudomonas isolates that catabolize a wide range of aromatic compounds relevant to lignin valorization.</title>
        <authorList>
            <person name="Hatmaker E.A."/>
            <person name="Presley G."/>
            <person name="Cannon O."/>
            <person name="Guss A.M."/>
            <person name="Elkins J.G."/>
        </authorList>
    </citation>
    <scope>NUCLEOTIDE SEQUENCE [LARGE SCALE GENOMIC DNA]</scope>
    <source>
        <strain evidence="1 2">B10D7D</strain>
    </source>
</reference>
<organism evidence="1 2">
    <name type="scientific">Pseudomonas sediminis</name>
    <dbReference type="NCBI Taxonomy" id="1691904"/>
    <lineage>
        <taxon>Bacteria</taxon>
        <taxon>Pseudomonadati</taxon>
        <taxon>Pseudomonadota</taxon>
        <taxon>Gammaproteobacteria</taxon>
        <taxon>Pseudomonadales</taxon>
        <taxon>Pseudomonadaceae</taxon>
        <taxon>Pseudomonas</taxon>
    </lineage>
</organism>